<reference evidence="5 6" key="2">
    <citation type="submission" date="2017-08" db="EMBL/GenBank/DDBJ databases">
        <authorList>
            <person name="de Groot N.N."/>
        </authorList>
    </citation>
    <scope>NUCLEOTIDE SEQUENCE [LARGE SCALE GENOMIC DNA]</scope>
    <source>
        <strain evidence="5">Orrdi1</strain>
    </source>
</reference>
<dbReference type="InterPro" id="IPR006140">
    <property type="entry name" value="D-isomer_DH_NAD-bd"/>
</dbReference>
<dbReference type="CDD" id="cd12165">
    <property type="entry name" value="2-Hacid_dh_6"/>
    <property type="match status" value="1"/>
</dbReference>
<dbReference type="SUPFAM" id="SSF51735">
    <property type="entry name" value="NAD(P)-binding Rossmann-fold domains"/>
    <property type="match status" value="1"/>
</dbReference>
<proteinExistence type="predicted"/>
<sequence length="318" mass="33855">MLIHIVGLHAPNAPRLQALLGEAYRVQGMPSFPATGEAADVVVTNAVDAAQAASLRCRLLQVPGAGTEQIAADALPPGCTVANVHGHEVPIAEFTIHAILEHVLALWKLPPLLDETAWPAVYAARPIHGEAAGRTVTLVGHGHIGREVARRARALDMRVVAVTRRGQLGPADGVDQSVPVSRLAEVLPRSDILVLCCPLDENTRGLIDAAALARLPRDALLVNVARAEVVDEAALYEALRSGRLGRAVLDVWYRYPKPGQASVAPAHHPLHALPNVRATPHISAMTPGLLARRYAFIAENIKRLAAGLEPLNVVVPPR</sequence>
<dbReference type="KEGG" id="odi:ODI_R0190"/>
<keyword evidence="6" id="KW-1185">Reference proteome</keyword>
<dbReference type="PANTHER" id="PTHR43333:SF1">
    <property type="entry name" value="D-ISOMER SPECIFIC 2-HYDROXYACID DEHYDROGENASE NAD-BINDING DOMAIN-CONTAINING PROTEIN"/>
    <property type="match status" value="1"/>
</dbReference>
<evidence type="ECO:0000313" key="6">
    <source>
        <dbReference type="Proteomes" id="UP000078558"/>
    </source>
</evidence>
<dbReference type="EC" id="1.1.1.95" evidence="4"/>
<feature type="domain" description="D-isomer specific 2-hydroxyacid dehydrogenase NAD-binding" evidence="3">
    <location>
        <begin position="116"/>
        <end position="283"/>
    </location>
</feature>
<dbReference type="Gene3D" id="3.40.50.720">
    <property type="entry name" value="NAD(P)-binding Rossmann-like Domain"/>
    <property type="match status" value="2"/>
</dbReference>
<evidence type="ECO:0000256" key="1">
    <source>
        <dbReference type="ARBA" id="ARBA00023002"/>
    </source>
</evidence>
<organism evidence="4 6">
    <name type="scientific">Orrella dioscoreae</name>
    <dbReference type="NCBI Taxonomy" id="1851544"/>
    <lineage>
        <taxon>Bacteria</taxon>
        <taxon>Pseudomonadati</taxon>
        <taxon>Pseudomonadota</taxon>
        <taxon>Betaproteobacteria</taxon>
        <taxon>Burkholderiales</taxon>
        <taxon>Alcaligenaceae</taxon>
        <taxon>Orrella</taxon>
    </lineage>
</organism>
<evidence type="ECO:0000259" key="3">
    <source>
        <dbReference type="Pfam" id="PF02826"/>
    </source>
</evidence>
<gene>
    <name evidence="4" type="ORF">ODI_02012</name>
    <name evidence="5" type="ORF">ODI_R0190</name>
</gene>
<dbReference type="EMBL" id="LT907988">
    <property type="protein sequence ID" value="SOE46198.1"/>
    <property type="molecule type" value="Genomic_DNA"/>
</dbReference>
<evidence type="ECO:0000313" key="4">
    <source>
        <dbReference type="EMBL" id="SBT26015.1"/>
    </source>
</evidence>
<dbReference type="EMBL" id="FLRC01000024">
    <property type="protein sequence ID" value="SBT26015.1"/>
    <property type="molecule type" value="Genomic_DNA"/>
</dbReference>
<keyword evidence="2" id="KW-0520">NAD</keyword>
<dbReference type="Pfam" id="PF02826">
    <property type="entry name" value="2-Hacid_dh_C"/>
    <property type="match status" value="1"/>
</dbReference>
<name>A0A1C3K3N1_9BURK</name>
<accession>A0A1C3K3N1</accession>
<dbReference type="STRING" id="1851544.ODI_02012"/>
<evidence type="ECO:0000256" key="2">
    <source>
        <dbReference type="ARBA" id="ARBA00023027"/>
    </source>
</evidence>
<keyword evidence="1 4" id="KW-0560">Oxidoreductase</keyword>
<dbReference type="OrthoDB" id="9805416at2"/>
<reference evidence="4 6" key="1">
    <citation type="submission" date="2016-06" db="EMBL/GenBank/DDBJ databases">
        <authorList>
            <person name="Kjaerup R.B."/>
            <person name="Dalgaard T.S."/>
            <person name="Juul-Madsen H.R."/>
        </authorList>
    </citation>
    <scope>NUCLEOTIDE SEQUENCE [LARGE SCALE GENOMIC DNA]</scope>
    <source>
        <strain evidence="4">Orrdi1</strain>
    </source>
</reference>
<dbReference type="GO" id="GO:0051287">
    <property type="term" value="F:NAD binding"/>
    <property type="evidence" value="ECO:0007669"/>
    <property type="project" value="InterPro"/>
</dbReference>
<dbReference type="RefSeq" id="WP_067755032.1">
    <property type="nucleotide sequence ID" value="NZ_LT907988.1"/>
</dbReference>
<dbReference type="AlphaFoldDB" id="A0A1C3K3N1"/>
<protein>
    <submittedName>
        <fullName evidence="4">D-3-phosphoglycerate dehydrogenase</fullName>
        <ecNumber evidence="4">1.1.1.95</ecNumber>
    </submittedName>
</protein>
<dbReference type="InterPro" id="IPR036291">
    <property type="entry name" value="NAD(P)-bd_dom_sf"/>
</dbReference>
<evidence type="ECO:0000313" key="5">
    <source>
        <dbReference type="EMBL" id="SOE46198.1"/>
    </source>
</evidence>
<dbReference type="Proteomes" id="UP000078558">
    <property type="component" value="Chromosome I"/>
</dbReference>
<dbReference type="GO" id="GO:0004617">
    <property type="term" value="F:phosphoglycerate dehydrogenase activity"/>
    <property type="evidence" value="ECO:0007669"/>
    <property type="project" value="UniProtKB-EC"/>
</dbReference>
<dbReference type="PANTHER" id="PTHR43333">
    <property type="entry name" value="2-HACID_DH_C DOMAIN-CONTAINING PROTEIN"/>
    <property type="match status" value="1"/>
</dbReference>